<dbReference type="InterPro" id="IPR007110">
    <property type="entry name" value="Ig-like_dom"/>
</dbReference>
<evidence type="ECO:0000256" key="4">
    <source>
        <dbReference type="ARBA" id="ARBA00023319"/>
    </source>
</evidence>
<keyword evidence="2" id="KW-1015">Disulfide bond</keyword>
<feature type="domain" description="Ig-like" evidence="5">
    <location>
        <begin position="170"/>
        <end position="255"/>
    </location>
</feature>
<comment type="caution">
    <text evidence="6">The sequence shown here is derived from an EMBL/GenBank/DDBJ whole genome shotgun (WGS) entry which is preliminary data.</text>
</comment>
<dbReference type="AlphaFoldDB" id="A0AAV7B5W8"/>
<dbReference type="FunFam" id="2.60.40.10:FF:000033">
    <property type="entry name" value="Killer cell immunoglobulin-like receptor"/>
    <property type="match status" value="1"/>
</dbReference>
<dbReference type="Pfam" id="PF13895">
    <property type="entry name" value="Ig_2"/>
    <property type="match status" value="2"/>
</dbReference>
<evidence type="ECO:0000256" key="1">
    <source>
        <dbReference type="ARBA" id="ARBA00022737"/>
    </source>
</evidence>
<name>A0AAV7B5W8_ENGPU</name>
<gene>
    <name evidence="6" type="ORF">GDO81_013839</name>
</gene>
<reference evidence="6" key="1">
    <citation type="thesis" date="2020" institute="ProQuest LLC" country="789 East Eisenhower Parkway, Ann Arbor, MI, USA">
        <title>Comparative Genomics and Chromosome Evolution.</title>
        <authorList>
            <person name="Mudd A.B."/>
        </authorList>
    </citation>
    <scope>NUCLEOTIDE SEQUENCE</scope>
    <source>
        <strain evidence="6">237g6f4</strain>
        <tissue evidence="6">Blood</tissue>
    </source>
</reference>
<dbReference type="GO" id="GO:0002764">
    <property type="term" value="P:immune response-regulating signaling pathway"/>
    <property type="evidence" value="ECO:0007669"/>
    <property type="project" value="TreeGrafter"/>
</dbReference>
<dbReference type="Gene3D" id="2.60.40.10">
    <property type="entry name" value="Immunoglobulins"/>
    <property type="match status" value="2"/>
</dbReference>
<proteinExistence type="predicted"/>
<keyword evidence="1" id="KW-0677">Repeat</keyword>
<dbReference type="SUPFAM" id="SSF48726">
    <property type="entry name" value="Immunoglobulin"/>
    <property type="match status" value="2"/>
</dbReference>
<feature type="domain" description="Ig-like" evidence="5">
    <location>
        <begin position="76"/>
        <end position="160"/>
    </location>
</feature>
<protein>
    <recommendedName>
        <fullName evidence="5">Ig-like domain-containing protein</fullName>
    </recommendedName>
</protein>
<organism evidence="6 7">
    <name type="scientific">Engystomops pustulosus</name>
    <name type="common">Tungara frog</name>
    <name type="synonym">Physalaemus pustulosus</name>
    <dbReference type="NCBI Taxonomy" id="76066"/>
    <lineage>
        <taxon>Eukaryota</taxon>
        <taxon>Metazoa</taxon>
        <taxon>Chordata</taxon>
        <taxon>Craniata</taxon>
        <taxon>Vertebrata</taxon>
        <taxon>Euteleostomi</taxon>
        <taxon>Amphibia</taxon>
        <taxon>Batrachia</taxon>
        <taxon>Anura</taxon>
        <taxon>Neobatrachia</taxon>
        <taxon>Hyloidea</taxon>
        <taxon>Leptodactylidae</taxon>
        <taxon>Leiuperinae</taxon>
        <taxon>Engystomops</taxon>
    </lineage>
</organism>
<evidence type="ECO:0000313" key="6">
    <source>
        <dbReference type="EMBL" id="KAG8567941.1"/>
    </source>
</evidence>
<dbReference type="SMART" id="SM00409">
    <property type="entry name" value="IG"/>
    <property type="match status" value="2"/>
</dbReference>
<dbReference type="InterPro" id="IPR036179">
    <property type="entry name" value="Ig-like_dom_sf"/>
</dbReference>
<keyword evidence="3" id="KW-0325">Glycoprotein</keyword>
<dbReference type="PANTHER" id="PTHR11738:SF191">
    <property type="entry name" value="IG-LIKE RECEPTOR 4"/>
    <property type="match status" value="1"/>
</dbReference>
<dbReference type="Proteomes" id="UP000824782">
    <property type="component" value="Unassembled WGS sequence"/>
</dbReference>
<keyword evidence="7" id="KW-1185">Reference proteome</keyword>
<dbReference type="PANTHER" id="PTHR11738">
    <property type="entry name" value="MHC CLASS I NK CELL RECEPTOR"/>
    <property type="match status" value="1"/>
</dbReference>
<sequence length="271" mass="30481">MGGKEEEIGGKKGEQYLSKVIRVCAEKEQATAGDICFSLVWFQHHSAFSIASVFLRKSGFLLVSKLWASDIVLPKPMLKQVKEDPGYIMKGDTITLKCIKESGEVNMFYLVHEKPNGKNESQQQSTGEFLFRSIQKENNGDYFCRYCNQKACSEFSSPLNIFVHDVFPRPHINVSPQRIVHPGTTVTITCTTVYSNVEFSLFQNNTIFKNGNDGGNQFSYVISNASQGNVGFYSCMFKSKTNGMRSVRSNTMKISVLELHTSFDVLGRRSQ</sequence>
<dbReference type="PROSITE" id="PS50835">
    <property type="entry name" value="IG_LIKE"/>
    <property type="match status" value="2"/>
</dbReference>
<evidence type="ECO:0000259" key="5">
    <source>
        <dbReference type="PROSITE" id="PS50835"/>
    </source>
</evidence>
<accession>A0AAV7B5W8</accession>
<evidence type="ECO:0000313" key="7">
    <source>
        <dbReference type="Proteomes" id="UP000824782"/>
    </source>
</evidence>
<dbReference type="InterPro" id="IPR013783">
    <property type="entry name" value="Ig-like_fold"/>
</dbReference>
<dbReference type="InterPro" id="IPR003599">
    <property type="entry name" value="Ig_sub"/>
</dbReference>
<evidence type="ECO:0000256" key="2">
    <source>
        <dbReference type="ARBA" id="ARBA00023157"/>
    </source>
</evidence>
<evidence type="ECO:0000256" key="3">
    <source>
        <dbReference type="ARBA" id="ARBA00023180"/>
    </source>
</evidence>
<dbReference type="EMBL" id="WNYA01000006">
    <property type="protein sequence ID" value="KAG8567941.1"/>
    <property type="molecule type" value="Genomic_DNA"/>
</dbReference>
<dbReference type="InterPro" id="IPR050412">
    <property type="entry name" value="Ig-like_Receptors_ImmuneReg"/>
</dbReference>
<keyword evidence="4" id="KW-0393">Immunoglobulin domain</keyword>